<sequence>MPLPFKEHPLRHAVTTELHARTFEPIKAPARVSHLAFICGERGSGRNTGHLIRLLQHFGAPVPETVGQYHVADLGNIRLHWERHTEFVTYTFTEPGPFIHPFANPVIERLPAQWLAASPGELVTAVSVALESGDMPERSLAELSALFDHNIIIGAEVVGGLGRAWSDLRIHPDGYARILLRNEKLTEAQAGRMVKRVLELNAYRAMTLLALPMARKVSRTLDMADRRLAILATKMAQQPSRTPGQPMENQLLAELTGLATEIESMAAQTTYRFEASRAYYRVTKQRLEQLRQRRIVGLQTFTEFLDARLAPAVATCESVSSRQRDLAERAARLTALLRARVEVSLQAQNRNLLESMDRRAKLQLRLQETVEGLSVIAIGYYGVGLIGYLLKGLESQGLPVNATLGMGIAMPVVVFSAWFFLRRVKQRLMRSHD</sequence>
<dbReference type="AlphaFoldDB" id="A0A1H9G6F3"/>
<protein>
    <submittedName>
        <fullName evidence="2">Uncharacterized membrane-anchored protein</fullName>
    </submittedName>
</protein>
<reference evidence="2 3" key="1">
    <citation type="submission" date="2016-10" db="EMBL/GenBank/DDBJ databases">
        <authorList>
            <person name="de Groot N.N."/>
        </authorList>
    </citation>
    <scope>NUCLEOTIDE SEQUENCE [LARGE SCALE GENOMIC DNA]</scope>
    <source>
        <strain evidence="2 3">B7-7</strain>
    </source>
</reference>
<gene>
    <name evidence="2" type="ORF">SAMN05421693_13315</name>
</gene>
<dbReference type="OrthoDB" id="9767470at2"/>
<evidence type="ECO:0000256" key="1">
    <source>
        <dbReference type="SAM" id="Phobius"/>
    </source>
</evidence>
<keyword evidence="1" id="KW-0472">Membrane</keyword>
<keyword evidence="1" id="KW-0812">Transmembrane</keyword>
<dbReference type="EMBL" id="FOFO01000033">
    <property type="protein sequence ID" value="SEQ45679.1"/>
    <property type="molecule type" value="Genomic_DNA"/>
</dbReference>
<dbReference type="RefSeq" id="WP_090209237.1">
    <property type="nucleotide sequence ID" value="NZ_FOFO01000033.1"/>
</dbReference>
<keyword evidence="1" id="KW-1133">Transmembrane helix</keyword>
<dbReference type="Proteomes" id="UP000199496">
    <property type="component" value="Unassembled WGS sequence"/>
</dbReference>
<dbReference type="InterPro" id="IPR021830">
    <property type="entry name" value="DUF3422"/>
</dbReference>
<name>A0A1H9G6F3_9GAMM</name>
<accession>A0A1H9G6F3</accession>
<organism evidence="2 3">
    <name type="scientific">Ectothiorhodospira magna</name>
    <dbReference type="NCBI Taxonomy" id="867345"/>
    <lineage>
        <taxon>Bacteria</taxon>
        <taxon>Pseudomonadati</taxon>
        <taxon>Pseudomonadota</taxon>
        <taxon>Gammaproteobacteria</taxon>
        <taxon>Chromatiales</taxon>
        <taxon>Ectothiorhodospiraceae</taxon>
        <taxon>Ectothiorhodospira</taxon>
    </lineage>
</organism>
<dbReference type="STRING" id="867345.SAMN05421693_13315"/>
<evidence type="ECO:0000313" key="3">
    <source>
        <dbReference type="Proteomes" id="UP000199496"/>
    </source>
</evidence>
<feature type="transmembrane region" description="Helical" evidence="1">
    <location>
        <begin position="402"/>
        <end position="421"/>
    </location>
</feature>
<proteinExistence type="predicted"/>
<evidence type="ECO:0000313" key="2">
    <source>
        <dbReference type="EMBL" id="SEQ45679.1"/>
    </source>
</evidence>
<dbReference type="Pfam" id="PF11902">
    <property type="entry name" value="DUF3422"/>
    <property type="match status" value="1"/>
</dbReference>
<keyword evidence="3" id="KW-1185">Reference proteome</keyword>